<evidence type="ECO:0000256" key="1">
    <source>
        <dbReference type="ARBA" id="ARBA00004828"/>
    </source>
</evidence>
<evidence type="ECO:0000259" key="10">
    <source>
        <dbReference type="Pfam" id="PF00696"/>
    </source>
</evidence>
<dbReference type="InterPro" id="IPR004662">
    <property type="entry name" value="AcgluKinase_fam"/>
</dbReference>
<keyword evidence="9" id="KW-0963">Cytoplasm</keyword>
<comment type="subcellular location">
    <subcellularLocation>
        <location evidence="9">Cytoplasm</location>
    </subcellularLocation>
</comment>
<keyword evidence="6 9" id="KW-0418">Kinase</keyword>
<dbReference type="GO" id="GO:0003991">
    <property type="term" value="F:acetylglutamate kinase activity"/>
    <property type="evidence" value="ECO:0007669"/>
    <property type="project" value="UniProtKB-UniRule"/>
</dbReference>
<evidence type="ECO:0000256" key="2">
    <source>
        <dbReference type="ARBA" id="ARBA00022571"/>
    </source>
</evidence>
<feature type="site" description="Transition state stabilizer" evidence="9">
    <location>
        <position position="34"/>
    </location>
</feature>
<keyword evidence="12" id="KW-1185">Reference proteome</keyword>
<dbReference type="PIRSF" id="PIRSF000728">
    <property type="entry name" value="NAGK"/>
    <property type="match status" value="1"/>
</dbReference>
<dbReference type="PANTHER" id="PTHR23342">
    <property type="entry name" value="N-ACETYLGLUTAMATE SYNTHASE"/>
    <property type="match status" value="1"/>
</dbReference>
<organism evidence="11 12">
    <name type="scientific">Dethiobacter alkaliphilus AHT 1</name>
    <dbReference type="NCBI Taxonomy" id="555088"/>
    <lineage>
        <taxon>Bacteria</taxon>
        <taxon>Bacillati</taxon>
        <taxon>Bacillota</taxon>
        <taxon>Dethiobacteria</taxon>
        <taxon>Dethiobacterales</taxon>
        <taxon>Dethiobacteraceae</taxon>
        <taxon>Dethiobacter</taxon>
    </lineage>
</organism>
<dbReference type="EMBL" id="ACJM01000008">
    <property type="protein sequence ID" value="EEG77381.1"/>
    <property type="molecule type" value="Genomic_DNA"/>
</dbReference>
<keyword evidence="7 9" id="KW-0067">ATP-binding</keyword>
<dbReference type="GO" id="GO:0042450">
    <property type="term" value="P:L-arginine biosynthetic process via ornithine"/>
    <property type="evidence" value="ECO:0007669"/>
    <property type="project" value="UniProtKB-UniRule"/>
</dbReference>
<dbReference type="InterPro" id="IPR041727">
    <property type="entry name" value="NAGK-C"/>
</dbReference>
<dbReference type="InterPro" id="IPR037528">
    <property type="entry name" value="ArgB"/>
</dbReference>
<name>C0GH79_DETAL</name>
<comment type="pathway">
    <text evidence="1 9">Amino-acid biosynthesis; L-arginine biosynthesis; N(2)-acetyl-L-ornithine from L-glutamate: step 2/4.</text>
</comment>
<dbReference type="PANTHER" id="PTHR23342:SF0">
    <property type="entry name" value="N-ACETYLGLUTAMATE SYNTHASE, MITOCHONDRIAL"/>
    <property type="match status" value="1"/>
</dbReference>
<feature type="binding site" evidence="9">
    <location>
        <position position="91"/>
    </location>
    <ligand>
        <name>substrate</name>
    </ligand>
</feature>
<dbReference type="STRING" id="555088.DealDRAFT_1838"/>
<keyword evidence="3 9" id="KW-0028">Amino-acid biosynthesis</keyword>
<evidence type="ECO:0000256" key="5">
    <source>
        <dbReference type="ARBA" id="ARBA00022741"/>
    </source>
</evidence>
<dbReference type="PRINTS" id="PR00474">
    <property type="entry name" value="GLU5KINASE"/>
</dbReference>
<dbReference type="eggNOG" id="COG0548">
    <property type="taxonomic scope" value="Bacteria"/>
</dbReference>
<evidence type="ECO:0000256" key="3">
    <source>
        <dbReference type="ARBA" id="ARBA00022605"/>
    </source>
</evidence>
<evidence type="ECO:0000256" key="4">
    <source>
        <dbReference type="ARBA" id="ARBA00022679"/>
    </source>
</evidence>
<dbReference type="Proteomes" id="UP000006443">
    <property type="component" value="Unassembled WGS sequence"/>
</dbReference>
<dbReference type="InterPro" id="IPR001048">
    <property type="entry name" value="Asp/Glu/Uridylate_kinase"/>
</dbReference>
<feature type="site" description="Transition state stabilizer" evidence="9">
    <location>
        <position position="256"/>
    </location>
</feature>
<dbReference type="InterPro" id="IPR036393">
    <property type="entry name" value="AceGlu_kinase-like_sf"/>
</dbReference>
<gene>
    <name evidence="9" type="primary">argB</name>
    <name evidence="11" type="ORF">DealDRAFT_1838</name>
</gene>
<feature type="domain" description="Aspartate/glutamate/uridylate kinase" evidence="10">
    <location>
        <begin position="29"/>
        <end position="275"/>
    </location>
</feature>
<dbReference type="InterPro" id="IPR001057">
    <property type="entry name" value="Glu/AcGlu_kinase"/>
</dbReference>
<dbReference type="Pfam" id="PF00696">
    <property type="entry name" value="AA_kinase"/>
    <property type="match status" value="1"/>
</dbReference>
<comment type="caution">
    <text evidence="11">The sequence shown here is derived from an EMBL/GenBank/DDBJ whole genome shotgun (WGS) entry which is preliminary data.</text>
</comment>
<keyword evidence="2 9" id="KW-0055">Arginine biosynthesis</keyword>
<evidence type="ECO:0000256" key="9">
    <source>
        <dbReference type="HAMAP-Rule" id="MF_00082"/>
    </source>
</evidence>
<accession>C0GH79</accession>
<dbReference type="EC" id="2.7.2.8" evidence="9"/>
<dbReference type="FunFam" id="3.40.1160.10:FF:000004">
    <property type="entry name" value="Acetylglutamate kinase"/>
    <property type="match status" value="1"/>
</dbReference>
<dbReference type="SUPFAM" id="SSF53633">
    <property type="entry name" value="Carbamate kinase-like"/>
    <property type="match status" value="1"/>
</dbReference>
<dbReference type="CDD" id="cd04250">
    <property type="entry name" value="AAK_NAGK-C"/>
    <property type="match status" value="1"/>
</dbReference>
<comment type="similarity">
    <text evidence="9">Belongs to the acetylglutamate kinase family. ArgB subfamily.</text>
</comment>
<dbReference type="HAMAP" id="MF_00082">
    <property type="entry name" value="ArgB"/>
    <property type="match status" value="1"/>
</dbReference>
<protein>
    <recommendedName>
        <fullName evidence="9">Acetylglutamate kinase</fullName>
        <ecNumber evidence="9">2.7.2.8</ecNumber>
    </recommendedName>
    <alternativeName>
        <fullName evidence="9">N-acetyl-L-glutamate 5-phosphotransferase</fullName>
    </alternativeName>
    <alternativeName>
        <fullName evidence="9">NAG kinase</fullName>
        <shortName evidence="9">NAGK</shortName>
    </alternativeName>
</protein>
<evidence type="ECO:0000256" key="7">
    <source>
        <dbReference type="ARBA" id="ARBA00022840"/>
    </source>
</evidence>
<evidence type="ECO:0000313" key="12">
    <source>
        <dbReference type="Proteomes" id="UP000006443"/>
    </source>
</evidence>
<dbReference type="AlphaFoldDB" id="C0GH79"/>
<evidence type="ECO:0000256" key="8">
    <source>
        <dbReference type="ARBA" id="ARBA00048141"/>
    </source>
</evidence>
<sequence length="298" mass="32083">MTKFEMDKLIGKAEVLIEALPYLRTFADKTFVIKYGGQAMVSQELKKSVMMDIILLKYIGLNPIVVHGGGSEVTHLMDRLGKEAVFANGLRVTDAETMELVEMVLVGKVNKEIVSYINQYGGKGVGLSGKDSNLLVASRRPPEQLNGSGQLVDLGYVGDITKVNPDVIHTLSRQGYIPIIASVGVGLEGESLNINADHVAGELAAALAAEKLMLLTDVEGIFADPDDPKSLISSLPRAKALEMIEEGKINKGMIPKVESCLTALEHGVQRTHIVDGRIPHSLLLEIFTDHGIGTMVTG</sequence>
<comment type="function">
    <text evidence="9">Catalyzes the ATP-dependent phosphorylation of N-acetyl-L-glutamate.</text>
</comment>
<evidence type="ECO:0000256" key="6">
    <source>
        <dbReference type="ARBA" id="ARBA00022777"/>
    </source>
</evidence>
<dbReference type="Gene3D" id="3.40.1160.10">
    <property type="entry name" value="Acetylglutamate kinase-like"/>
    <property type="match status" value="1"/>
</dbReference>
<feature type="binding site" evidence="9">
    <location>
        <begin position="69"/>
        <end position="70"/>
    </location>
    <ligand>
        <name>substrate</name>
    </ligand>
</feature>
<keyword evidence="5 9" id="KW-0547">Nucleotide-binding</keyword>
<keyword evidence="4 9" id="KW-0808">Transferase</keyword>
<evidence type="ECO:0000313" key="11">
    <source>
        <dbReference type="EMBL" id="EEG77381.1"/>
    </source>
</evidence>
<proteinExistence type="inferred from homology"/>
<dbReference type="GO" id="GO:0005524">
    <property type="term" value="F:ATP binding"/>
    <property type="evidence" value="ECO:0007669"/>
    <property type="project" value="UniProtKB-UniRule"/>
</dbReference>
<comment type="catalytic activity">
    <reaction evidence="8 9">
        <text>N-acetyl-L-glutamate + ATP = N-acetyl-L-glutamyl 5-phosphate + ADP</text>
        <dbReference type="Rhea" id="RHEA:14629"/>
        <dbReference type="ChEBI" id="CHEBI:30616"/>
        <dbReference type="ChEBI" id="CHEBI:44337"/>
        <dbReference type="ChEBI" id="CHEBI:57936"/>
        <dbReference type="ChEBI" id="CHEBI:456216"/>
        <dbReference type="EC" id="2.7.2.8"/>
    </reaction>
</comment>
<feature type="binding site" evidence="9">
    <location>
        <position position="193"/>
    </location>
    <ligand>
        <name>substrate</name>
    </ligand>
</feature>
<dbReference type="NCBIfam" id="TIGR00761">
    <property type="entry name" value="argB"/>
    <property type="match status" value="1"/>
</dbReference>
<dbReference type="GO" id="GO:0005737">
    <property type="term" value="C:cytoplasm"/>
    <property type="evidence" value="ECO:0007669"/>
    <property type="project" value="UniProtKB-SubCell"/>
</dbReference>
<dbReference type="UniPathway" id="UPA00068">
    <property type="reaction ID" value="UER00107"/>
</dbReference>
<reference evidence="11 12" key="1">
    <citation type="submission" date="2009-02" db="EMBL/GenBank/DDBJ databases">
        <title>Sequencing of the draft genome and assembly of Dethiobacter alkaliphilus AHT 1.</title>
        <authorList>
            <consortium name="US DOE Joint Genome Institute (JGI-PGF)"/>
            <person name="Lucas S."/>
            <person name="Copeland A."/>
            <person name="Lapidus A."/>
            <person name="Glavina del Rio T."/>
            <person name="Dalin E."/>
            <person name="Tice H."/>
            <person name="Bruce D."/>
            <person name="Goodwin L."/>
            <person name="Pitluck S."/>
            <person name="Larimer F."/>
            <person name="Land M.L."/>
            <person name="Hauser L."/>
            <person name="Muyzer G."/>
        </authorList>
    </citation>
    <scope>NUCLEOTIDE SEQUENCE [LARGE SCALE GENOMIC DNA]</scope>
    <source>
        <strain evidence="11 12">AHT 1</strain>
    </source>
</reference>